<evidence type="ECO:0000256" key="4">
    <source>
        <dbReference type="PROSITE-ProRule" id="PRU00284"/>
    </source>
</evidence>
<dbReference type="PROSITE" id="PS50885">
    <property type="entry name" value="HAMP"/>
    <property type="match status" value="1"/>
</dbReference>
<dbReference type="Pfam" id="PF00015">
    <property type="entry name" value="MCPsignal"/>
    <property type="match status" value="1"/>
</dbReference>
<dbReference type="GO" id="GO:0007165">
    <property type="term" value="P:signal transduction"/>
    <property type="evidence" value="ECO:0007669"/>
    <property type="project" value="UniProtKB-KW"/>
</dbReference>
<feature type="domain" description="Methyl-accepting transducer" evidence="6">
    <location>
        <begin position="264"/>
        <end position="493"/>
    </location>
</feature>
<dbReference type="PRINTS" id="PR00260">
    <property type="entry name" value="CHEMTRNSDUCR"/>
</dbReference>
<dbReference type="InterPro" id="IPR004089">
    <property type="entry name" value="MCPsignal_dom"/>
</dbReference>
<evidence type="ECO:0000259" key="6">
    <source>
        <dbReference type="PROSITE" id="PS50111"/>
    </source>
</evidence>
<name>A0A3A3FLX1_9BURK</name>
<dbReference type="GO" id="GO:0005886">
    <property type="term" value="C:plasma membrane"/>
    <property type="evidence" value="ECO:0007669"/>
    <property type="project" value="TreeGrafter"/>
</dbReference>
<dbReference type="CDD" id="cd19411">
    <property type="entry name" value="MCP2201-like_sensor"/>
    <property type="match status" value="1"/>
</dbReference>
<dbReference type="InterPro" id="IPR003660">
    <property type="entry name" value="HAMP_dom"/>
</dbReference>
<feature type="transmembrane region" description="Helical" evidence="5">
    <location>
        <begin position="186"/>
        <end position="206"/>
    </location>
</feature>
<dbReference type="InterPro" id="IPR004090">
    <property type="entry name" value="Chemotax_Me-accpt_rcpt"/>
</dbReference>
<dbReference type="SUPFAM" id="SSF58104">
    <property type="entry name" value="Methyl-accepting chemotaxis protein (MCP) signaling domain"/>
    <property type="match status" value="1"/>
</dbReference>
<gene>
    <name evidence="8" type="ORF">D3871_18900</name>
</gene>
<evidence type="ECO:0000256" key="5">
    <source>
        <dbReference type="SAM" id="Phobius"/>
    </source>
</evidence>
<accession>A0A3A3FLX1</accession>
<evidence type="ECO:0000259" key="7">
    <source>
        <dbReference type="PROSITE" id="PS50885"/>
    </source>
</evidence>
<protein>
    <submittedName>
        <fullName evidence="8">HAMP domain-containing protein</fullName>
    </submittedName>
</protein>
<dbReference type="PANTHER" id="PTHR43531:SF14">
    <property type="entry name" value="METHYL-ACCEPTING CHEMOTAXIS PROTEIN I-RELATED"/>
    <property type="match status" value="1"/>
</dbReference>
<sequence length="512" mass="54622">MKVGNRLAIGFGVVLVLAIGMNIAGILRLQDNVGALNALMERPLVKERLISDWYRNIYGGILRTKAVAKSDSDTMSLVFADDAAASEKSSGELRKKIESLLDTQVEKDLYVKTIESRKRFVSVRDTITRYKQLGRVSEAQQLYESEFLPGAAAYQDSIKKLLDLQRATMDSIAADIEENASTSMQWLIALVVIVFLVGVLCSWHIARGITRPLRDASLLAKTVAQGNLSSPIAATADDETGQLMASLKEMKDGLAEIVSRVRTEAVQIATVAHEIAAGNQDLATRTAEQASALEESAATLEQFAASVKQNAEHASHANQLVEAASAVAQDGGVIVADVVRTMSSIHDSSNRMSNIISVIDGIAFQTNILALNAAVEAARAGEQGRGFAVVASEVRALAQRSASAAREIADLIQMSKAKVAEGSELVTRAGVTIDKVVHSVRDVTTVMGEIAAASHEQSSGIDQLNRAITEIERTTQQNAALVEQASAAAESMRNGSMTLTDTVSIFKTASAV</sequence>
<dbReference type="PROSITE" id="PS50111">
    <property type="entry name" value="CHEMOTAXIS_TRANSDUC_2"/>
    <property type="match status" value="1"/>
</dbReference>
<dbReference type="InterPro" id="IPR024478">
    <property type="entry name" value="HlyB_4HB_MCP"/>
</dbReference>
<dbReference type="GO" id="GO:0006935">
    <property type="term" value="P:chemotaxis"/>
    <property type="evidence" value="ECO:0007669"/>
    <property type="project" value="InterPro"/>
</dbReference>
<dbReference type="FunFam" id="1.10.287.950:FF:000001">
    <property type="entry name" value="Methyl-accepting chemotaxis sensory transducer"/>
    <property type="match status" value="1"/>
</dbReference>
<feature type="transmembrane region" description="Helical" evidence="5">
    <location>
        <begin position="7"/>
        <end position="27"/>
    </location>
</feature>
<organism evidence="8 9">
    <name type="scientific">Noviherbaspirillum saxi</name>
    <dbReference type="NCBI Taxonomy" id="2320863"/>
    <lineage>
        <taxon>Bacteria</taxon>
        <taxon>Pseudomonadati</taxon>
        <taxon>Pseudomonadota</taxon>
        <taxon>Betaproteobacteria</taxon>
        <taxon>Burkholderiales</taxon>
        <taxon>Oxalobacteraceae</taxon>
        <taxon>Noviherbaspirillum</taxon>
    </lineage>
</organism>
<dbReference type="InterPro" id="IPR051310">
    <property type="entry name" value="MCP_chemotaxis"/>
</dbReference>
<evidence type="ECO:0000313" key="8">
    <source>
        <dbReference type="EMBL" id="RJF95475.1"/>
    </source>
</evidence>
<dbReference type="CDD" id="cd11386">
    <property type="entry name" value="MCP_signal"/>
    <property type="match status" value="1"/>
</dbReference>
<dbReference type="GO" id="GO:0004888">
    <property type="term" value="F:transmembrane signaling receptor activity"/>
    <property type="evidence" value="ECO:0007669"/>
    <property type="project" value="InterPro"/>
</dbReference>
<keyword evidence="2" id="KW-0488">Methylation</keyword>
<dbReference type="SMART" id="SM00304">
    <property type="entry name" value="HAMP"/>
    <property type="match status" value="1"/>
</dbReference>
<evidence type="ECO:0000256" key="2">
    <source>
        <dbReference type="ARBA" id="ARBA00022481"/>
    </source>
</evidence>
<dbReference type="AlphaFoldDB" id="A0A3A3FLX1"/>
<comment type="similarity">
    <text evidence="3">Belongs to the methyl-accepting chemotaxis (MCP) protein family.</text>
</comment>
<dbReference type="OrthoDB" id="9763018at2"/>
<feature type="domain" description="HAMP" evidence="7">
    <location>
        <begin position="207"/>
        <end position="259"/>
    </location>
</feature>
<dbReference type="PANTHER" id="PTHR43531">
    <property type="entry name" value="PROTEIN ICFG"/>
    <property type="match status" value="1"/>
</dbReference>
<dbReference type="Pfam" id="PF00672">
    <property type="entry name" value="HAMP"/>
    <property type="match status" value="1"/>
</dbReference>
<evidence type="ECO:0000256" key="1">
    <source>
        <dbReference type="ARBA" id="ARBA00004370"/>
    </source>
</evidence>
<dbReference type="Gene3D" id="1.10.287.950">
    <property type="entry name" value="Methyl-accepting chemotaxis protein"/>
    <property type="match status" value="1"/>
</dbReference>
<dbReference type="CDD" id="cd06225">
    <property type="entry name" value="HAMP"/>
    <property type="match status" value="1"/>
</dbReference>
<proteinExistence type="inferred from homology"/>
<dbReference type="InterPro" id="IPR047347">
    <property type="entry name" value="YvaQ-like_sensor"/>
</dbReference>
<dbReference type="EMBL" id="QYUO01000002">
    <property type="protein sequence ID" value="RJF95475.1"/>
    <property type="molecule type" value="Genomic_DNA"/>
</dbReference>
<keyword evidence="5" id="KW-0472">Membrane</keyword>
<dbReference type="Gene3D" id="6.10.340.10">
    <property type="match status" value="1"/>
</dbReference>
<dbReference type="RefSeq" id="WP_119770624.1">
    <property type="nucleotide sequence ID" value="NZ_QYUO01000002.1"/>
</dbReference>
<evidence type="ECO:0000313" key="9">
    <source>
        <dbReference type="Proteomes" id="UP000265955"/>
    </source>
</evidence>
<keyword evidence="5" id="KW-0812">Transmembrane</keyword>
<evidence type="ECO:0000256" key="3">
    <source>
        <dbReference type="ARBA" id="ARBA00029447"/>
    </source>
</evidence>
<comment type="caution">
    <text evidence="8">The sequence shown here is derived from an EMBL/GenBank/DDBJ whole genome shotgun (WGS) entry which is preliminary data.</text>
</comment>
<dbReference type="SMART" id="SM00283">
    <property type="entry name" value="MA"/>
    <property type="match status" value="1"/>
</dbReference>
<keyword evidence="5" id="KW-1133">Transmembrane helix</keyword>
<dbReference type="Pfam" id="PF12729">
    <property type="entry name" value="4HB_MCP_1"/>
    <property type="match status" value="1"/>
</dbReference>
<dbReference type="Proteomes" id="UP000265955">
    <property type="component" value="Unassembled WGS sequence"/>
</dbReference>
<keyword evidence="9" id="KW-1185">Reference proteome</keyword>
<reference evidence="9" key="1">
    <citation type="submission" date="2018-09" db="EMBL/GenBank/DDBJ databases">
        <authorList>
            <person name="Zhu H."/>
        </authorList>
    </citation>
    <scope>NUCLEOTIDE SEQUENCE [LARGE SCALE GENOMIC DNA]</scope>
    <source>
        <strain evidence="9">K1R23-30</strain>
    </source>
</reference>
<comment type="subcellular location">
    <subcellularLocation>
        <location evidence="1">Membrane</location>
    </subcellularLocation>
</comment>
<keyword evidence="4" id="KW-0807">Transducer</keyword>